<evidence type="ECO:0000259" key="15">
    <source>
        <dbReference type="PROSITE" id="PS50853"/>
    </source>
</evidence>
<dbReference type="PROSITE" id="PS50055">
    <property type="entry name" value="TYR_PHOSPHATASE_PTP"/>
    <property type="match status" value="1"/>
</dbReference>
<keyword evidence="7" id="KW-0904">Protein phosphatase</keyword>
<name>A0A8C7YC66_9TELE</name>
<evidence type="ECO:0000256" key="11">
    <source>
        <dbReference type="ARBA" id="ARBA00025789"/>
    </source>
</evidence>
<comment type="catalytic activity">
    <reaction evidence="12">
        <text>O-phospho-L-tyrosyl-[protein] + H2O = L-tyrosyl-[protein] + phosphate</text>
        <dbReference type="Rhea" id="RHEA:10684"/>
        <dbReference type="Rhea" id="RHEA-COMP:10136"/>
        <dbReference type="Rhea" id="RHEA-COMP:20101"/>
        <dbReference type="ChEBI" id="CHEBI:15377"/>
        <dbReference type="ChEBI" id="CHEBI:43474"/>
        <dbReference type="ChEBI" id="CHEBI:46858"/>
        <dbReference type="ChEBI" id="CHEBI:61978"/>
        <dbReference type="EC" id="3.1.3.48"/>
    </reaction>
</comment>
<keyword evidence="17" id="KW-1185">Reference proteome</keyword>
<comment type="subcellular location">
    <subcellularLocation>
        <location evidence="1">Membrane</location>
        <topology evidence="1">Single-pass type I membrane protein</topology>
    </subcellularLocation>
</comment>
<reference evidence="16" key="2">
    <citation type="submission" date="2025-09" db="UniProtKB">
        <authorList>
            <consortium name="Ensembl"/>
        </authorList>
    </citation>
    <scope>IDENTIFICATION</scope>
</reference>
<evidence type="ECO:0000256" key="5">
    <source>
        <dbReference type="ARBA" id="ARBA00022737"/>
    </source>
</evidence>
<dbReference type="PRINTS" id="PR00700">
    <property type="entry name" value="PRTYPHPHTASE"/>
</dbReference>
<accession>A0A8C7YC66</accession>
<feature type="domain" description="Fibronectin type-III" evidence="15">
    <location>
        <begin position="408"/>
        <end position="499"/>
    </location>
</feature>
<dbReference type="GO" id="GO:0004725">
    <property type="term" value="F:protein tyrosine phosphatase activity"/>
    <property type="evidence" value="ECO:0007669"/>
    <property type="project" value="UniProtKB-EC"/>
</dbReference>
<evidence type="ECO:0000256" key="9">
    <source>
        <dbReference type="ARBA" id="ARBA00023136"/>
    </source>
</evidence>
<evidence type="ECO:0000313" key="16">
    <source>
        <dbReference type="Ensembl" id="ENSOSIP00000025429.1"/>
    </source>
</evidence>
<evidence type="ECO:0000256" key="10">
    <source>
        <dbReference type="ARBA" id="ARBA00023180"/>
    </source>
</evidence>
<evidence type="ECO:0000256" key="12">
    <source>
        <dbReference type="ARBA" id="ARBA00051722"/>
    </source>
</evidence>
<comment type="similarity">
    <text evidence="11">Belongs to the protein-tyrosine phosphatase family. Receptor class 3 subfamily.</text>
</comment>
<dbReference type="InterPro" id="IPR050713">
    <property type="entry name" value="RTP_Phos/Ushers"/>
</dbReference>
<dbReference type="InterPro" id="IPR013783">
    <property type="entry name" value="Ig-like_fold"/>
</dbReference>
<feature type="domain" description="Fibronectin type-III" evidence="15">
    <location>
        <begin position="582"/>
        <end position="675"/>
    </location>
</feature>
<dbReference type="InterPro" id="IPR000242">
    <property type="entry name" value="PTP_cat"/>
</dbReference>
<dbReference type="Pfam" id="PF18861">
    <property type="entry name" value="PTP_tm"/>
    <property type="match status" value="1"/>
</dbReference>
<dbReference type="InterPro" id="IPR041201">
    <property type="entry name" value="PTPRJ_TM"/>
</dbReference>
<dbReference type="Pfam" id="PF00102">
    <property type="entry name" value="Y_phosphatase"/>
    <property type="match status" value="1"/>
</dbReference>
<evidence type="ECO:0000256" key="4">
    <source>
        <dbReference type="ARBA" id="ARBA00022729"/>
    </source>
</evidence>
<dbReference type="GO" id="GO:0032502">
    <property type="term" value="P:developmental process"/>
    <property type="evidence" value="ECO:0007669"/>
    <property type="project" value="UniProtKB-ARBA"/>
</dbReference>
<dbReference type="GO" id="GO:0043235">
    <property type="term" value="C:receptor complex"/>
    <property type="evidence" value="ECO:0007669"/>
    <property type="project" value="TreeGrafter"/>
</dbReference>
<dbReference type="EC" id="3.1.3.48" evidence="2"/>
<evidence type="ECO:0000256" key="2">
    <source>
        <dbReference type="ARBA" id="ARBA00013064"/>
    </source>
</evidence>
<dbReference type="SMART" id="SM00194">
    <property type="entry name" value="PTPc"/>
    <property type="match status" value="1"/>
</dbReference>
<dbReference type="PANTHER" id="PTHR46957">
    <property type="entry name" value="CYTOKINE RECEPTOR"/>
    <property type="match status" value="1"/>
</dbReference>
<organism evidence="16 17">
    <name type="scientific">Oryzias sinensis</name>
    <name type="common">Chinese medaka</name>
    <dbReference type="NCBI Taxonomy" id="183150"/>
    <lineage>
        <taxon>Eukaryota</taxon>
        <taxon>Metazoa</taxon>
        <taxon>Chordata</taxon>
        <taxon>Craniata</taxon>
        <taxon>Vertebrata</taxon>
        <taxon>Euteleostomi</taxon>
        <taxon>Actinopterygii</taxon>
        <taxon>Neopterygii</taxon>
        <taxon>Teleostei</taxon>
        <taxon>Neoteleostei</taxon>
        <taxon>Acanthomorphata</taxon>
        <taxon>Ovalentaria</taxon>
        <taxon>Atherinomorphae</taxon>
        <taxon>Beloniformes</taxon>
        <taxon>Adrianichthyidae</taxon>
        <taxon>Oryziinae</taxon>
        <taxon>Oryzias</taxon>
    </lineage>
</organism>
<keyword evidence="6" id="KW-0378">Hydrolase</keyword>
<evidence type="ECO:0000256" key="1">
    <source>
        <dbReference type="ARBA" id="ARBA00004479"/>
    </source>
</evidence>
<dbReference type="FunFam" id="3.90.190.10:FF:000009">
    <property type="entry name" value="Receptor-type tyrosine-protein phosphatase beta"/>
    <property type="match status" value="1"/>
</dbReference>
<evidence type="ECO:0000259" key="13">
    <source>
        <dbReference type="PROSITE" id="PS50055"/>
    </source>
</evidence>
<dbReference type="Proteomes" id="UP000694383">
    <property type="component" value="Unplaced"/>
</dbReference>
<keyword evidence="4" id="KW-0732">Signal</keyword>
<feature type="domain" description="Fibronectin type-III" evidence="15">
    <location>
        <begin position="714"/>
        <end position="809"/>
    </location>
</feature>
<dbReference type="SMART" id="SM00060">
    <property type="entry name" value="FN3"/>
    <property type="match status" value="9"/>
</dbReference>
<dbReference type="SUPFAM" id="SSF52799">
    <property type="entry name" value="(Phosphotyrosine protein) phosphatases II"/>
    <property type="match status" value="1"/>
</dbReference>
<evidence type="ECO:0000313" key="17">
    <source>
        <dbReference type="Proteomes" id="UP000694383"/>
    </source>
</evidence>
<evidence type="ECO:0000256" key="7">
    <source>
        <dbReference type="ARBA" id="ARBA00022912"/>
    </source>
</evidence>
<dbReference type="Gene3D" id="2.60.40.10">
    <property type="entry name" value="Immunoglobulins"/>
    <property type="match status" value="9"/>
</dbReference>
<proteinExistence type="inferred from homology"/>
<keyword evidence="9" id="KW-0472">Membrane</keyword>
<dbReference type="SUPFAM" id="SSF49265">
    <property type="entry name" value="Fibronectin type III"/>
    <property type="match status" value="6"/>
</dbReference>
<keyword evidence="5" id="KW-0677">Repeat</keyword>
<feature type="domain" description="Fibronectin type-III" evidence="15">
    <location>
        <begin position="75"/>
        <end position="162"/>
    </location>
</feature>
<dbReference type="PROSITE" id="PS50853">
    <property type="entry name" value="FN3"/>
    <property type="match status" value="5"/>
</dbReference>
<dbReference type="FunFam" id="2.60.40.10:FF:000369">
    <property type="entry name" value="Protein tyrosine phosphatase, receptor type B"/>
    <property type="match status" value="1"/>
</dbReference>
<evidence type="ECO:0000259" key="14">
    <source>
        <dbReference type="PROSITE" id="PS50056"/>
    </source>
</evidence>
<dbReference type="SMART" id="SM00404">
    <property type="entry name" value="PTPc_motif"/>
    <property type="match status" value="1"/>
</dbReference>
<dbReference type="InterPro" id="IPR029021">
    <property type="entry name" value="Prot-tyrosine_phosphatase-like"/>
</dbReference>
<keyword evidence="10" id="KW-0325">Glycoprotein</keyword>
<evidence type="ECO:0000256" key="3">
    <source>
        <dbReference type="ARBA" id="ARBA00022692"/>
    </source>
</evidence>
<feature type="domain" description="Tyrosine specific protein phosphatases" evidence="14">
    <location>
        <begin position="1461"/>
        <end position="1534"/>
    </location>
</feature>
<dbReference type="CDD" id="cd00063">
    <property type="entry name" value="FN3"/>
    <property type="match status" value="8"/>
</dbReference>
<feature type="domain" description="Tyrosine-protein phosphatase" evidence="13">
    <location>
        <begin position="1317"/>
        <end position="1543"/>
    </location>
</feature>
<dbReference type="PROSITE" id="PS50056">
    <property type="entry name" value="TYR_PHOSPHATASE_2"/>
    <property type="match status" value="1"/>
</dbReference>
<reference evidence="16" key="1">
    <citation type="submission" date="2025-08" db="UniProtKB">
        <authorList>
            <consortium name="Ensembl"/>
        </authorList>
    </citation>
    <scope>IDENTIFICATION</scope>
</reference>
<dbReference type="InterPro" id="IPR036116">
    <property type="entry name" value="FN3_sf"/>
</dbReference>
<dbReference type="InterPro" id="IPR003961">
    <property type="entry name" value="FN3_dom"/>
</dbReference>
<feature type="domain" description="Fibronectin type-III" evidence="15">
    <location>
        <begin position="231"/>
        <end position="322"/>
    </location>
</feature>
<dbReference type="PANTHER" id="PTHR46957:SF5">
    <property type="entry name" value="PROTEIN-TYROSINE-PHOSPHATASE"/>
    <property type="match status" value="1"/>
</dbReference>
<dbReference type="PROSITE" id="PS00383">
    <property type="entry name" value="TYR_PHOSPHATASE_1"/>
    <property type="match status" value="1"/>
</dbReference>
<dbReference type="InterPro" id="IPR003595">
    <property type="entry name" value="Tyr_Pase_cat"/>
</dbReference>
<protein>
    <recommendedName>
        <fullName evidence="2">protein-tyrosine-phosphatase</fullName>
        <ecNumber evidence="2">3.1.3.48</ecNumber>
    </recommendedName>
</protein>
<evidence type="ECO:0000256" key="8">
    <source>
        <dbReference type="ARBA" id="ARBA00022989"/>
    </source>
</evidence>
<dbReference type="Ensembl" id="ENSOSIT00000026820.1">
    <property type="protein sequence ID" value="ENSOSIP00000025429.1"/>
    <property type="gene ID" value="ENSOSIG00000013317.1"/>
</dbReference>
<dbReference type="GO" id="GO:0016020">
    <property type="term" value="C:membrane"/>
    <property type="evidence" value="ECO:0007669"/>
    <property type="project" value="UniProtKB-SubCell"/>
</dbReference>
<sequence length="1575" mass="174571">SLNWTAPPGQVFTYKVEWCRGGCQNSSIIFVNKSFAITSHKYGNVTSKLDCKKHFHYICHSSLIFFFFLFLEPDVVKNLRIVSVTTTSVSLSWDKPEGSADSYIVRWNSTKENSSNKTNSLSFNITNLTPGVLYNISVTAVAGNEGNQVFNKTFTSGFTDSENLSKYLKSGAPDISFLITYNDKTVKTEGNSKELQMLKSGTLYNITIATVGPQNLSSTAIQNSSYTLPNPVLKVEVRLLSTTSVMVNWTEPQDFHGYYQYLVQTYNLTNAVVSFKNVSSTSIIIENLEPGSQYFTNVTTIAAAGSESPAVQTSFHTSTKPKAVTGLRNVSETTSIQLTWQRQSDFKSSYKYLVEAYQGAVLVQNRTVEQETYNFTELSPGTLYNFFVSVVVDKVFSEKETISSQTIPEKVPQLTATGTTTSLNVIWTAPRGQVSSYSIRLFKNNVLVSNKTAPNSSTYELFERLDPGVLYQVQLVTISGPVQSNSNTVSNATFPTPPGPITVVGQTVRSINFTWSPPNNMSQDQYNFTVQSNNTKNTITIQRSWSLLEGLQSGSPYFISVITVGVLGYQSTAVKANKYSSDVSNLTRTQITTDSVDLRWDQLESKPYYSYNVQAFNSSYSEIFSSNNSTTYATVYGLQSGTTYTFNVTTAVPDGTRSEPSMVSYSTRLLCCSRAVCCFWFRGTNLKYNFYFPQLDTTQSVQKLLHVHCENHLEPEKAKPSSVQSDGSNSSILVSWTFPSGNVEMYRLTLNSTGSGYNDTKKLNSNTTSFSFEGLKAGTLYSARLTTCSGPFCEDSDYVTNATFPNPPGPIKILNQTTSSIQVEWGEAPLMSSGFDYKLLIYPTGNIIVVPSHNTSFTFISLLSGTPYNISVKTVGPMGLESGSVFRTGVSTSEAFYFCVDTFSITGTSEQYTISQLETITIPDLVPGTLYILSVITQTADGTQAAPNTTQTWTSRIHASMFSSDLCGTMLWGGGGKRVKKCHLHKINIFLAFASVVSGVSRVTNLMCVGPNRTDPQIWLSWKKAAGLSTAVIIQVANQNYTVPSNSCSSEEWCNYTVSNLQCYTEYRVDVWTQSSGQYSPSVVRDCLTGIREPAIPSNYLSMANVSATEYHKFTIVVSRDLLNKSSGPITHVGVLLTQSIAGLVLADVCPSYLTKTYNDRKSGSLEAYLTAVQTPVTGTRSASNLIIDVGTSATWESYVNGELEEGQTYRYAIALFTSLQLNASRVDDVNSIVSITNFYPSIVLLKNSGAPSHQRFSSQHPLSRSAAVRVEDFEAYYQKQKADSNCGFAEEFEVKHELGSSFLAVFLPRGASSHAPVCTSDDSSRVKLSIIHGDPCDDYINANYMPGYQSKKEFIAAQGPLPGTVNDFWRMIWEKNVRTMVMLTRCNEQGRVKCEQYWASGVKSCGDIIVKTTSDIILDDWTIKDFNIKNVKTAEMRAVRHFHFTAWPDHGVPETTELLISFRHLVREHMDQYSQHSPTVVHCSAGVGRTGTFIAIDRLIFQIERENIVDIFGIVHNLRMHRPLMVQTEDQYVFLNQCALDFIRSRTGNNVDLIYQNTAALSIYENISPKKRGY</sequence>
<dbReference type="GeneTree" id="ENSGT00940000156870"/>
<dbReference type="InterPro" id="IPR016130">
    <property type="entry name" value="Tyr_Pase_AS"/>
</dbReference>
<dbReference type="Pfam" id="PF00041">
    <property type="entry name" value="fn3"/>
    <property type="match status" value="8"/>
</dbReference>
<keyword evidence="8" id="KW-1133">Transmembrane helix</keyword>
<dbReference type="InterPro" id="IPR000387">
    <property type="entry name" value="Tyr_Pase_dom"/>
</dbReference>
<dbReference type="Gene3D" id="3.90.190.10">
    <property type="entry name" value="Protein tyrosine phosphatase superfamily"/>
    <property type="match status" value="1"/>
</dbReference>
<evidence type="ECO:0000256" key="6">
    <source>
        <dbReference type="ARBA" id="ARBA00022801"/>
    </source>
</evidence>
<keyword evidence="3" id="KW-0812">Transmembrane</keyword>